<sequence length="346" mass="40318">MKKGMAFIAVIVFLLALNYEKLFSLFEKNDVNVLAKVNGEEITLEEVEILYDMRNVHLNTPAPDVDRVQQEYAEILYNRIKQVLVSQELEKRNVAVTDEEVLLLENKVRESYLGVLDENQTFEEYLKENGINYHEWLKQIKSQLESDKLHALLMKEIPLGSEETLRYAEKIKQEQKKDFVKIQFFLLKANQELLNEIQHDTTFSRENVEKNGFSDLAFIEHFEGKGAQVFQSLFDSDSLPEQYKTVLVSMEPNTFSRILHEDGSCYVLYLEDKQSLKEDDAVDLYLLAEERLLQEKLPQVFADWLSNAVKNSDIHLARSFDPNKLTKNVDINNLLKLQEVLTETEN</sequence>
<dbReference type="Proteomes" id="UP001058120">
    <property type="component" value="Chromosome"/>
</dbReference>
<evidence type="ECO:0000313" key="3">
    <source>
        <dbReference type="Proteomes" id="UP001058120"/>
    </source>
</evidence>
<proteinExistence type="predicted"/>
<dbReference type="EMBL" id="CP065938">
    <property type="protein sequence ID" value="UWX05940.1"/>
    <property type="molecule type" value="Genomic_DNA"/>
</dbReference>
<dbReference type="PANTHER" id="PTHR47637">
    <property type="entry name" value="CHAPERONE SURA"/>
    <property type="match status" value="1"/>
</dbReference>
<dbReference type="PANTHER" id="PTHR47637:SF1">
    <property type="entry name" value="CHAPERONE SURA"/>
    <property type="match status" value="1"/>
</dbReference>
<keyword evidence="1" id="KW-0732">Signal</keyword>
<reference evidence="2" key="1">
    <citation type="submission" date="2020-12" db="EMBL/GenBank/DDBJ databases">
        <title>Taurinivorans muris gen. nov., sp. nov., fundamental and realized metabolic niche of a ubiquitous sulfidogenic bacterium in the murine intestine.</title>
        <authorList>
            <person name="Ye H."/>
            <person name="Hanson B.T."/>
            <person name="Loy A."/>
        </authorList>
    </citation>
    <scope>NUCLEOTIDE SEQUENCE</scope>
    <source>
        <strain evidence="2">LT0009</strain>
    </source>
</reference>
<dbReference type="SUPFAM" id="SSF109998">
    <property type="entry name" value="Triger factor/SurA peptide-binding domain-like"/>
    <property type="match status" value="1"/>
</dbReference>
<dbReference type="InterPro" id="IPR027304">
    <property type="entry name" value="Trigger_fact/SurA_dom_sf"/>
</dbReference>
<keyword evidence="3" id="KW-1185">Reference proteome</keyword>
<accession>A0ABY5Y190</accession>
<dbReference type="InterPro" id="IPR050280">
    <property type="entry name" value="OMP_Chaperone_SurA"/>
</dbReference>
<name>A0ABY5Y190_9BACT</name>
<evidence type="ECO:0000313" key="2">
    <source>
        <dbReference type="EMBL" id="UWX05940.1"/>
    </source>
</evidence>
<dbReference type="Pfam" id="PF13624">
    <property type="entry name" value="SurA_N_3"/>
    <property type="match status" value="1"/>
</dbReference>
<dbReference type="Gene3D" id="1.10.4030.10">
    <property type="entry name" value="Porin chaperone SurA, peptide-binding domain"/>
    <property type="match status" value="1"/>
</dbReference>
<organism evidence="2 3">
    <name type="scientific">Taurinivorans muris</name>
    <dbReference type="NCBI Taxonomy" id="2787751"/>
    <lineage>
        <taxon>Bacteria</taxon>
        <taxon>Pseudomonadati</taxon>
        <taxon>Thermodesulfobacteriota</taxon>
        <taxon>Desulfovibrionia</taxon>
        <taxon>Desulfovibrionales</taxon>
        <taxon>Desulfovibrionaceae</taxon>
        <taxon>Taurinivorans</taxon>
    </lineage>
</organism>
<dbReference type="RefSeq" id="WP_334315534.1">
    <property type="nucleotide sequence ID" value="NZ_CP065938.1"/>
</dbReference>
<protein>
    <submittedName>
        <fullName evidence="2">SurA N-terminal domain-containing protein</fullName>
    </submittedName>
</protein>
<evidence type="ECO:0000256" key="1">
    <source>
        <dbReference type="ARBA" id="ARBA00022729"/>
    </source>
</evidence>
<gene>
    <name evidence="2" type="ORF">JBF11_01025</name>
</gene>